<evidence type="ECO:0000256" key="5">
    <source>
        <dbReference type="ARBA" id="ARBA00022741"/>
    </source>
</evidence>
<dbReference type="Gene3D" id="3.40.50.300">
    <property type="entry name" value="P-loop containing nucleotide triphosphate hydrolases"/>
    <property type="match status" value="1"/>
</dbReference>
<evidence type="ECO:0000259" key="11">
    <source>
        <dbReference type="PROSITE" id="PS50936"/>
    </source>
</evidence>
<dbReference type="EMBL" id="CP140154">
    <property type="protein sequence ID" value="WQG87699.1"/>
    <property type="molecule type" value="Genomic_DNA"/>
</dbReference>
<dbReference type="Gene3D" id="1.10.40.50">
    <property type="entry name" value="Probable gtpase engc, domain 3"/>
    <property type="match status" value="1"/>
</dbReference>
<keyword evidence="5 10" id="KW-0547">Nucleotide-binding</keyword>
<protein>
    <recommendedName>
        <fullName evidence="10">Small ribosomal subunit biogenesis GTPase RsgA</fullName>
        <ecNumber evidence="10">3.6.1.-</ecNumber>
    </recommendedName>
</protein>
<evidence type="ECO:0000256" key="2">
    <source>
        <dbReference type="ARBA" id="ARBA00022517"/>
    </source>
</evidence>
<gene>
    <name evidence="10 14" type="primary">rsgA</name>
    <name evidence="13" type="ORF">SAMN05661012_01468</name>
    <name evidence="14" type="ORF">SR876_22485</name>
</gene>
<keyword evidence="7 10" id="KW-0862">Zinc</keyword>
<dbReference type="EMBL" id="FPIZ01000004">
    <property type="protein sequence ID" value="SFW38674.1"/>
    <property type="molecule type" value="Genomic_DNA"/>
</dbReference>
<dbReference type="RefSeq" id="WP_072358444.1">
    <property type="nucleotide sequence ID" value="NZ_CBHWAX010000008.1"/>
</dbReference>
<dbReference type="NCBIfam" id="TIGR00157">
    <property type="entry name" value="ribosome small subunit-dependent GTPase A"/>
    <property type="match status" value="1"/>
</dbReference>
<comment type="cofactor">
    <cofactor evidence="10">
        <name>Zn(2+)</name>
        <dbReference type="ChEBI" id="CHEBI:29105"/>
    </cofactor>
    <text evidence="10">Binds 1 zinc ion per subunit.</text>
</comment>
<feature type="binding site" evidence="10">
    <location>
        <position position="269"/>
    </location>
    <ligand>
        <name>Zn(2+)</name>
        <dbReference type="ChEBI" id="CHEBI:29105"/>
    </ligand>
</feature>
<dbReference type="InterPro" id="IPR030378">
    <property type="entry name" value="G_CP_dom"/>
</dbReference>
<dbReference type="InterPro" id="IPR031944">
    <property type="entry name" value="RsgA_N"/>
</dbReference>
<evidence type="ECO:0000256" key="4">
    <source>
        <dbReference type="ARBA" id="ARBA00022730"/>
    </source>
</evidence>
<evidence type="ECO:0000256" key="10">
    <source>
        <dbReference type="HAMAP-Rule" id="MF_01820"/>
    </source>
</evidence>
<dbReference type="GO" id="GO:0003924">
    <property type="term" value="F:GTPase activity"/>
    <property type="evidence" value="ECO:0007669"/>
    <property type="project" value="UniProtKB-UniRule"/>
</dbReference>
<keyword evidence="8 10" id="KW-0694">RNA-binding</keyword>
<dbReference type="PROSITE" id="PS50936">
    <property type="entry name" value="ENGC_GTPASE"/>
    <property type="match status" value="1"/>
</dbReference>
<dbReference type="CDD" id="cd01854">
    <property type="entry name" value="YjeQ_EngC"/>
    <property type="match status" value="1"/>
</dbReference>
<comment type="subunit">
    <text evidence="10">Monomer. Associates with 30S ribosomal subunit, binds 16S rRNA.</text>
</comment>
<evidence type="ECO:0000256" key="7">
    <source>
        <dbReference type="ARBA" id="ARBA00022833"/>
    </source>
</evidence>
<dbReference type="GO" id="GO:0019843">
    <property type="term" value="F:rRNA binding"/>
    <property type="evidence" value="ECO:0007669"/>
    <property type="project" value="UniProtKB-KW"/>
</dbReference>
<evidence type="ECO:0000256" key="6">
    <source>
        <dbReference type="ARBA" id="ARBA00022801"/>
    </source>
</evidence>
<evidence type="ECO:0000259" key="12">
    <source>
        <dbReference type="PROSITE" id="PS51721"/>
    </source>
</evidence>
<evidence type="ECO:0000313" key="13">
    <source>
        <dbReference type="EMBL" id="SFW38674.1"/>
    </source>
</evidence>
<dbReference type="GO" id="GO:0042274">
    <property type="term" value="P:ribosomal small subunit biogenesis"/>
    <property type="evidence" value="ECO:0007669"/>
    <property type="project" value="UniProtKB-UniRule"/>
</dbReference>
<reference evidence="13 15" key="1">
    <citation type="submission" date="2016-11" db="EMBL/GenBank/DDBJ databases">
        <authorList>
            <person name="Jaros S."/>
            <person name="Januszkiewicz K."/>
            <person name="Wedrychowicz H."/>
        </authorList>
    </citation>
    <scope>NUCLEOTIDE SEQUENCE [LARGE SCALE GENOMIC DNA]</scope>
    <source>
        <strain evidence="13 15">DSM 784</strain>
    </source>
</reference>
<feature type="binding site" evidence="10">
    <location>
        <position position="276"/>
    </location>
    <ligand>
        <name>Zn(2+)</name>
        <dbReference type="ChEBI" id="CHEBI:29105"/>
    </ligand>
</feature>
<comment type="function">
    <text evidence="10">One of several proteins that assist in the late maturation steps of the functional core of the 30S ribosomal subunit. Helps release RbfA from mature subunits. May play a role in the assembly of ribosomal proteins into the subunit. Circularly permuted GTPase that catalyzes slow GTP hydrolysis, GTPase activity is stimulated by the 30S ribosomal subunit.</text>
</comment>
<organism evidence="13 15">
    <name type="scientific">Chitinophaga sancti</name>
    <dbReference type="NCBI Taxonomy" id="1004"/>
    <lineage>
        <taxon>Bacteria</taxon>
        <taxon>Pseudomonadati</taxon>
        <taxon>Bacteroidota</taxon>
        <taxon>Chitinophagia</taxon>
        <taxon>Chitinophagales</taxon>
        <taxon>Chitinophagaceae</taxon>
        <taxon>Chitinophaga</taxon>
    </lineage>
</organism>
<feature type="binding site" evidence="10">
    <location>
        <begin position="133"/>
        <end position="136"/>
    </location>
    <ligand>
        <name>GTP</name>
        <dbReference type="ChEBI" id="CHEBI:37565"/>
    </ligand>
</feature>
<evidence type="ECO:0000256" key="3">
    <source>
        <dbReference type="ARBA" id="ARBA00022723"/>
    </source>
</evidence>
<sequence>MQALIYRSTGSWYTVKTTTTGEIFQARIKGVLKLDEDITSTNPIAVGDIVDIVPEEGDANAKNAMITDIEQRRNYIVRSSPHKKGNAKHIVAANMDQAMLICTVKEPRTSNGFMDRFLVTAAAYHIPVVLVFNKKDIYKEKEIDRFAELAALYEDIGYTVKLVSAATGDGVDELEAMMKDKTTLMSGHSGVGKSSLINRLLPGLELRTKAVSGWSGKGLHTTTYAEMYDLPIGGKLIDTPGVREFGIVDIDKPELSHYFLEMQPYLSQCQFNNCLHINEPGCAVKAAVEAGEIDMERYVSYATILESIKEEEY</sequence>
<dbReference type="GO" id="GO:0046872">
    <property type="term" value="F:metal ion binding"/>
    <property type="evidence" value="ECO:0007669"/>
    <property type="project" value="UniProtKB-KW"/>
</dbReference>
<accession>A0A1K1NT29</accession>
<evidence type="ECO:0000313" key="14">
    <source>
        <dbReference type="EMBL" id="WQG87699.1"/>
    </source>
</evidence>
<keyword evidence="3 10" id="KW-0479">Metal-binding</keyword>
<keyword evidence="2 10" id="KW-0690">Ribosome biogenesis</keyword>
<dbReference type="PANTHER" id="PTHR32120:SF11">
    <property type="entry name" value="SMALL RIBOSOMAL SUBUNIT BIOGENESIS GTPASE RSGA 1, MITOCHONDRIAL-RELATED"/>
    <property type="match status" value="1"/>
</dbReference>
<name>A0A1K1NT29_9BACT</name>
<dbReference type="HAMAP" id="MF_01820">
    <property type="entry name" value="GTPase_RsgA"/>
    <property type="match status" value="1"/>
</dbReference>
<dbReference type="GO" id="GO:0005737">
    <property type="term" value="C:cytoplasm"/>
    <property type="evidence" value="ECO:0007669"/>
    <property type="project" value="UniProtKB-SubCell"/>
</dbReference>
<proteinExistence type="inferred from homology"/>
<dbReference type="InterPro" id="IPR010914">
    <property type="entry name" value="RsgA_GTPase_dom"/>
</dbReference>
<dbReference type="Proteomes" id="UP001326715">
    <property type="component" value="Chromosome"/>
</dbReference>
<feature type="binding site" evidence="10">
    <location>
        <position position="282"/>
    </location>
    <ligand>
        <name>Zn(2+)</name>
        <dbReference type="ChEBI" id="CHEBI:29105"/>
    </ligand>
</feature>
<dbReference type="AlphaFoldDB" id="A0A1K1NT29"/>
<comment type="similarity">
    <text evidence="10">Belongs to the TRAFAC class YlqF/YawG GTPase family. RsgA subfamily.</text>
</comment>
<dbReference type="STRING" id="1004.SAMN05661012_01468"/>
<dbReference type="Gene3D" id="2.40.50.140">
    <property type="entry name" value="Nucleic acid-binding proteins"/>
    <property type="match status" value="1"/>
</dbReference>
<feature type="binding site" evidence="10">
    <location>
        <begin position="187"/>
        <end position="195"/>
    </location>
    <ligand>
        <name>GTP</name>
        <dbReference type="ChEBI" id="CHEBI:37565"/>
    </ligand>
</feature>
<dbReference type="InterPro" id="IPR004881">
    <property type="entry name" value="Ribosome_biogen_GTPase_RsgA"/>
</dbReference>
<evidence type="ECO:0000313" key="15">
    <source>
        <dbReference type="Proteomes" id="UP000183788"/>
    </source>
</evidence>
<keyword evidence="4 10" id="KW-0699">rRNA-binding</keyword>
<evidence type="ECO:0000313" key="16">
    <source>
        <dbReference type="Proteomes" id="UP001326715"/>
    </source>
</evidence>
<keyword evidence="6 10" id="KW-0378">Hydrolase</keyword>
<evidence type="ECO:0000256" key="1">
    <source>
        <dbReference type="ARBA" id="ARBA00022490"/>
    </source>
</evidence>
<keyword evidence="9 10" id="KW-0342">GTP-binding</keyword>
<feature type="binding site" evidence="10">
    <location>
        <position position="274"/>
    </location>
    <ligand>
        <name>Zn(2+)</name>
        <dbReference type="ChEBI" id="CHEBI:29105"/>
    </ligand>
</feature>
<dbReference type="PROSITE" id="PS51721">
    <property type="entry name" value="G_CP"/>
    <property type="match status" value="1"/>
</dbReference>
<keyword evidence="16" id="KW-1185">Reference proteome</keyword>
<dbReference type="InterPro" id="IPR012340">
    <property type="entry name" value="NA-bd_OB-fold"/>
</dbReference>
<dbReference type="CDD" id="cd04466">
    <property type="entry name" value="S1_YloQ_GTPase"/>
    <property type="match status" value="1"/>
</dbReference>
<reference evidence="14 16" key="2">
    <citation type="submission" date="2023-11" db="EMBL/GenBank/DDBJ databases">
        <title>MicrobeMod: A computational toolkit for identifying prokaryotic methylation and restriction-modification with nanopore sequencing.</title>
        <authorList>
            <person name="Crits-Christoph A."/>
            <person name="Kang S.C."/>
            <person name="Lee H."/>
            <person name="Ostrov N."/>
        </authorList>
    </citation>
    <scope>NUCLEOTIDE SEQUENCE [LARGE SCALE GENOMIC DNA]</scope>
    <source>
        <strain evidence="14 16">ATCC 23090</strain>
    </source>
</reference>
<dbReference type="Pfam" id="PF03193">
    <property type="entry name" value="RsgA_GTPase"/>
    <property type="match status" value="1"/>
</dbReference>
<feature type="domain" description="EngC GTPase" evidence="11">
    <location>
        <begin position="93"/>
        <end position="243"/>
    </location>
</feature>
<evidence type="ECO:0000256" key="9">
    <source>
        <dbReference type="ARBA" id="ARBA00023134"/>
    </source>
</evidence>
<dbReference type="Pfam" id="PF16745">
    <property type="entry name" value="RsgA_N"/>
    <property type="match status" value="1"/>
</dbReference>
<feature type="domain" description="CP-type G" evidence="12">
    <location>
        <begin position="82"/>
        <end position="245"/>
    </location>
</feature>
<evidence type="ECO:0000256" key="8">
    <source>
        <dbReference type="ARBA" id="ARBA00022884"/>
    </source>
</evidence>
<dbReference type="EC" id="3.6.1.-" evidence="10"/>
<dbReference type="PANTHER" id="PTHR32120">
    <property type="entry name" value="SMALL RIBOSOMAL SUBUNIT BIOGENESIS GTPASE RSGA"/>
    <property type="match status" value="1"/>
</dbReference>
<dbReference type="OrthoDB" id="9809485at2"/>
<dbReference type="SUPFAM" id="SSF52540">
    <property type="entry name" value="P-loop containing nucleoside triphosphate hydrolases"/>
    <property type="match status" value="1"/>
</dbReference>
<keyword evidence="1 10" id="KW-0963">Cytoplasm</keyword>
<dbReference type="GO" id="GO:0005525">
    <property type="term" value="F:GTP binding"/>
    <property type="evidence" value="ECO:0007669"/>
    <property type="project" value="UniProtKB-UniRule"/>
</dbReference>
<comment type="subcellular location">
    <subcellularLocation>
        <location evidence="10">Cytoplasm</location>
    </subcellularLocation>
</comment>
<dbReference type="InterPro" id="IPR027417">
    <property type="entry name" value="P-loop_NTPase"/>
</dbReference>
<dbReference type="Proteomes" id="UP000183788">
    <property type="component" value="Unassembled WGS sequence"/>
</dbReference>